<protein>
    <submittedName>
        <fullName evidence="9">Uncharacterized protein</fullName>
    </submittedName>
</protein>
<evidence type="ECO:0000256" key="8">
    <source>
        <dbReference type="PROSITE-ProRule" id="PRU00023"/>
    </source>
</evidence>
<evidence type="ECO:0000256" key="1">
    <source>
        <dbReference type="ARBA" id="ARBA00004175"/>
    </source>
</evidence>
<reference evidence="9 10" key="1">
    <citation type="journal article" date="2020" name="Cell">
        <title>Large-Scale Comparative Analyses of Tick Genomes Elucidate Their Genetic Diversity and Vector Capacities.</title>
        <authorList>
            <consortium name="Tick Genome and Microbiome Consortium (TIGMIC)"/>
            <person name="Jia N."/>
            <person name="Wang J."/>
            <person name="Shi W."/>
            <person name="Du L."/>
            <person name="Sun Y."/>
            <person name="Zhan W."/>
            <person name="Jiang J.F."/>
            <person name="Wang Q."/>
            <person name="Zhang B."/>
            <person name="Ji P."/>
            <person name="Bell-Sakyi L."/>
            <person name="Cui X.M."/>
            <person name="Yuan T.T."/>
            <person name="Jiang B.G."/>
            <person name="Yang W.F."/>
            <person name="Lam T.T."/>
            <person name="Chang Q.C."/>
            <person name="Ding S.J."/>
            <person name="Wang X.J."/>
            <person name="Zhu J.G."/>
            <person name="Ruan X.D."/>
            <person name="Zhao L."/>
            <person name="Wei J.T."/>
            <person name="Ye R.Z."/>
            <person name="Que T.C."/>
            <person name="Du C.H."/>
            <person name="Zhou Y.H."/>
            <person name="Cheng J.X."/>
            <person name="Dai P.F."/>
            <person name="Guo W.B."/>
            <person name="Han X.H."/>
            <person name="Huang E.J."/>
            <person name="Li L.F."/>
            <person name="Wei W."/>
            <person name="Gao Y.C."/>
            <person name="Liu J.Z."/>
            <person name="Shao H.Z."/>
            <person name="Wang X."/>
            <person name="Wang C.C."/>
            <person name="Yang T.C."/>
            <person name="Huo Q.B."/>
            <person name="Li W."/>
            <person name="Chen H.Y."/>
            <person name="Chen S.E."/>
            <person name="Zhou L.G."/>
            <person name="Ni X.B."/>
            <person name="Tian J.H."/>
            <person name="Sheng Y."/>
            <person name="Liu T."/>
            <person name="Pan Y.S."/>
            <person name="Xia L.Y."/>
            <person name="Li J."/>
            <person name="Zhao F."/>
            <person name="Cao W.C."/>
        </authorList>
    </citation>
    <scope>NUCLEOTIDE SEQUENCE [LARGE SCALE GENOMIC DNA]</scope>
    <source>
        <strain evidence="9">HaeL-2018</strain>
    </source>
</reference>
<keyword evidence="4" id="KW-0677">Repeat</keyword>
<dbReference type="GO" id="GO:0070531">
    <property type="term" value="C:BRCA1-A complex"/>
    <property type="evidence" value="ECO:0007669"/>
    <property type="project" value="TreeGrafter"/>
</dbReference>
<evidence type="ECO:0000256" key="6">
    <source>
        <dbReference type="ARBA" id="ARBA00023043"/>
    </source>
</evidence>
<keyword evidence="2" id="KW-0268">Exocytosis</keyword>
<evidence type="ECO:0000256" key="5">
    <source>
        <dbReference type="ARBA" id="ARBA00023028"/>
    </source>
</evidence>
<dbReference type="GO" id="GO:0044231">
    <property type="term" value="C:host cell presynaptic membrane"/>
    <property type="evidence" value="ECO:0007669"/>
    <property type="project" value="UniProtKB-KW"/>
</dbReference>
<organism evidence="9 10">
    <name type="scientific">Haemaphysalis longicornis</name>
    <name type="common">Bush tick</name>
    <dbReference type="NCBI Taxonomy" id="44386"/>
    <lineage>
        <taxon>Eukaryota</taxon>
        <taxon>Metazoa</taxon>
        <taxon>Ecdysozoa</taxon>
        <taxon>Arthropoda</taxon>
        <taxon>Chelicerata</taxon>
        <taxon>Arachnida</taxon>
        <taxon>Acari</taxon>
        <taxon>Parasitiformes</taxon>
        <taxon>Ixodida</taxon>
        <taxon>Ixodoidea</taxon>
        <taxon>Ixodidae</taxon>
        <taxon>Haemaphysalinae</taxon>
        <taxon>Haemaphysalis</taxon>
    </lineage>
</organism>
<name>A0A9J6GBU8_HAELO</name>
<dbReference type="Proteomes" id="UP000821853">
    <property type="component" value="Chromosome 4"/>
</dbReference>
<comment type="subcellular location">
    <subcellularLocation>
        <location evidence="1">Target cell membrane</location>
    </subcellularLocation>
</comment>
<dbReference type="PROSITE" id="PS50297">
    <property type="entry name" value="ANK_REP_REGION"/>
    <property type="match status" value="1"/>
</dbReference>
<dbReference type="VEuPathDB" id="VectorBase:HLOH_060164"/>
<evidence type="ECO:0000313" key="10">
    <source>
        <dbReference type="Proteomes" id="UP000821853"/>
    </source>
</evidence>
<evidence type="ECO:0000256" key="7">
    <source>
        <dbReference type="ARBA" id="ARBA00023298"/>
    </source>
</evidence>
<dbReference type="GO" id="GO:0031436">
    <property type="term" value="C:BRCA1-BARD1 complex"/>
    <property type="evidence" value="ECO:0007669"/>
    <property type="project" value="TreeGrafter"/>
</dbReference>
<dbReference type="InterPro" id="IPR002110">
    <property type="entry name" value="Ankyrin_rpt"/>
</dbReference>
<gene>
    <name evidence="9" type="ORF">HPB48_015985</name>
</gene>
<sequence>MLFLAPAIYKSIIFSFILSHSSVVEKILLRRPDVVNIPKEDGFTALHLAAVNGHYKIAQTLLTKGRCNLELRNNKQETPLIEQQLEDRKLAPICYLANRGADLYKKNNNGVSPLDTANAIGIAEVVVAWATKP</sequence>
<dbReference type="EMBL" id="JABSTR010000006">
    <property type="protein sequence ID" value="KAH9372335.1"/>
    <property type="molecule type" value="Genomic_DNA"/>
</dbReference>
<dbReference type="GO" id="GO:0006887">
    <property type="term" value="P:exocytosis"/>
    <property type="evidence" value="ECO:0007669"/>
    <property type="project" value="UniProtKB-KW"/>
</dbReference>
<dbReference type="AlphaFoldDB" id="A0A9J6GBU8"/>
<dbReference type="Pfam" id="PF00023">
    <property type="entry name" value="Ank"/>
    <property type="match status" value="1"/>
</dbReference>
<keyword evidence="5" id="KW-0638">Presynaptic neurotoxin</keyword>
<evidence type="ECO:0000313" key="9">
    <source>
        <dbReference type="EMBL" id="KAH9372335.1"/>
    </source>
</evidence>
<dbReference type="SUPFAM" id="SSF48403">
    <property type="entry name" value="Ankyrin repeat"/>
    <property type="match status" value="1"/>
</dbReference>
<evidence type="ECO:0000256" key="2">
    <source>
        <dbReference type="ARBA" id="ARBA00022483"/>
    </source>
</evidence>
<dbReference type="PROSITE" id="PS50088">
    <property type="entry name" value="ANK_REPEAT"/>
    <property type="match status" value="1"/>
</dbReference>
<keyword evidence="7" id="KW-1053">Target membrane</keyword>
<dbReference type="GO" id="GO:0085020">
    <property type="term" value="P:protein K6-linked ubiquitination"/>
    <property type="evidence" value="ECO:0007669"/>
    <property type="project" value="TreeGrafter"/>
</dbReference>
<dbReference type="GO" id="GO:0004842">
    <property type="term" value="F:ubiquitin-protein transferase activity"/>
    <property type="evidence" value="ECO:0007669"/>
    <property type="project" value="TreeGrafter"/>
</dbReference>
<dbReference type="InterPro" id="IPR036770">
    <property type="entry name" value="Ankyrin_rpt-contain_sf"/>
</dbReference>
<dbReference type="PANTHER" id="PTHR24171:SF8">
    <property type="entry name" value="BRCA1-ASSOCIATED RING DOMAIN PROTEIN 1"/>
    <property type="match status" value="1"/>
</dbReference>
<dbReference type="GO" id="GO:0044218">
    <property type="term" value="C:other organism cell membrane"/>
    <property type="evidence" value="ECO:0007669"/>
    <property type="project" value="UniProtKB-KW"/>
</dbReference>
<feature type="repeat" description="ANK" evidence="8">
    <location>
        <begin position="41"/>
        <end position="65"/>
    </location>
</feature>
<dbReference type="PANTHER" id="PTHR24171">
    <property type="entry name" value="ANKYRIN REPEAT DOMAIN-CONTAINING PROTEIN 39-RELATED"/>
    <property type="match status" value="1"/>
</dbReference>
<proteinExistence type="predicted"/>
<keyword evidence="3" id="KW-1052">Target cell membrane</keyword>
<keyword evidence="7" id="KW-0472">Membrane</keyword>
<comment type="caution">
    <text evidence="9">The sequence shown here is derived from an EMBL/GenBank/DDBJ whole genome shotgun (WGS) entry which is preliminary data.</text>
</comment>
<dbReference type="Gene3D" id="1.25.40.20">
    <property type="entry name" value="Ankyrin repeat-containing domain"/>
    <property type="match status" value="1"/>
</dbReference>
<evidence type="ECO:0000256" key="3">
    <source>
        <dbReference type="ARBA" id="ARBA00022537"/>
    </source>
</evidence>
<evidence type="ECO:0000256" key="4">
    <source>
        <dbReference type="ARBA" id="ARBA00022737"/>
    </source>
</evidence>
<keyword evidence="5" id="KW-0800">Toxin</keyword>
<dbReference type="OrthoDB" id="2122982at2759"/>
<accession>A0A9J6GBU8</accession>
<keyword evidence="5" id="KW-0528">Neurotoxin</keyword>
<keyword evidence="6 8" id="KW-0040">ANK repeat</keyword>
<keyword evidence="10" id="KW-1185">Reference proteome</keyword>
<dbReference type="SMART" id="SM00248">
    <property type="entry name" value="ANK"/>
    <property type="match status" value="1"/>
</dbReference>